<feature type="region of interest" description="Disordered" evidence="1">
    <location>
        <begin position="28"/>
        <end position="48"/>
    </location>
</feature>
<gene>
    <name evidence="3" type="ORF">THAOC_10158</name>
</gene>
<evidence type="ECO:0000313" key="4">
    <source>
        <dbReference type="Proteomes" id="UP000266841"/>
    </source>
</evidence>
<proteinExistence type="predicted"/>
<protein>
    <recommendedName>
        <fullName evidence="2">Helicase-associated domain-containing protein</fullName>
    </recommendedName>
</protein>
<comment type="caution">
    <text evidence="3">The sequence shown here is derived from an EMBL/GenBank/DDBJ whole genome shotgun (WGS) entry which is preliminary data.</text>
</comment>
<reference evidence="3 4" key="1">
    <citation type="journal article" date="2012" name="Genome Biol.">
        <title>Genome and low-iron response of an oceanic diatom adapted to chronic iron limitation.</title>
        <authorList>
            <person name="Lommer M."/>
            <person name="Specht M."/>
            <person name="Roy A.S."/>
            <person name="Kraemer L."/>
            <person name="Andreson R."/>
            <person name="Gutowska M.A."/>
            <person name="Wolf J."/>
            <person name="Bergner S.V."/>
            <person name="Schilhabel M.B."/>
            <person name="Klostermeier U.C."/>
            <person name="Beiko R.G."/>
            <person name="Rosenstiel P."/>
            <person name="Hippler M."/>
            <person name="Laroche J."/>
        </authorList>
    </citation>
    <scope>NUCLEOTIDE SEQUENCE [LARGE SCALE GENOMIC DNA]</scope>
    <source>
        <strain evidence="3 4">CCMP1005</strain>
    </source>
</reference>
<dbReference type="Gene3D" id="6.10.140.530">
    <property type="match status" value="4"/>
</dbReference>
<dbReference type="AlphaFoldDB" id="K0TDM6"/>
<accession>K0TDM6</accession>
<dbReference type="Proteomes" id="UP000266841">
    <property type="component" value="Unassembled WGS sequence"/>
</dbReference>
<dbReference type="EMBL" id="AGNL01011036">
    <property type="protein sequence ID" value="EJK68642.1"/>
    <property type="molecule type" value="Genomic_DNA"/>
</dbReference>
<sequence length="407" mass="46153">VCTAKSHAERNTADGVCFETMPLTTEKKVQGAEEIGESGLPLPNNDHANAAAGVEEGLAAAAAAPAPHEGLSSSSVELLNQARSELNRLRNAGLDSGAFKYSLAEQWEAKYQLLLAYKNEHGTPNAPKRHAELGKWIQQQRGNYKKGKILESRKKKLEDAGFSWSVQTTPPVDWDVRYNKLIAYKNEHGTTNVPARHPELGTFVQIQRKRARENKLSEERKAALERIDFDFGTTRGPLVSWEHRFEELKEYKAWKNTCNVPVKYEANPPLGEWRKNFKAGKLAQERFDALEAIGFNWGYREMSWENRFERLKQFCEDAGHSKVPQSHPELGTFVMTQRRLYKQGKLLEERQRLLEGINFQWVVYQKSGLKSDTDYEEELSMPMMPMELADAVAAEDAEPEAEETAGI</sequence>
<feature type="domain" description="Helicase-associated" evidence="2">
    <location>
        <begin position="240"/>
        <end position="295"/>
    </location>
</feature>
<feature type="domain" description="Helicase-associated" evidence="2">
    <location>
        <begin position="104"/>
        <end position="162"/>
    </location>
</feature>
<feature type="non-terminal residue" evidence="3">
    <location>
        <position position="1"/>
    </location>
</feature>
<dbReference type="OrthoDB" id="49288at2759"/>
<name>K0TDM6_THAOC</name>
<evidence type="ECO:0000313" key="3">
    <source>
        <dbReference type="EMBL" id="EJK68642.1"/>
    </source>
</evidence>
<evidence type="ECO:0000256" key="1">
    <source>
        <dbReference type="SAM" id="MobiDB-lite"/>
    </source>
</evidence>
<evidence type="ECO:0000259" key="2">
    <source>
        <dbReference type="Pfam" id="PF03457"/>
    </source>
</evidence>
<dbReference type="InterPro" id="IPR005114">
    <property type="entry name" value="Helicase_assoc"/>
</dbReference>
<organism evidence="3 4">
    <name type="scientific">Thalassiosira oceanica</name>
    <name type="common">Marine diatom</name>
    <dbReference type="NCBI Taxonomy" id="159749"/>
    <lineage>
        <taxon>Eukaryota</taxon>
        <taxon>Sar</taxon>
        <taxon>Stramenopiles</taxon>
        <taxon>Ochrophyta</taxon>
        <taxon>Bacillariophyta</taxon>
        <taxon>Coscinodiscophyceae</taxon>
        <taxon>Thalassiosirophycidae</taxon>
        <taxon>Thalassiosirales</taxon>
        <taxon>Thalassiosiraceae</taxon>
        <taxon>Thalassiosira</taxon>
    </lineage>
</organism>
<feature type="domain" description="Helicase-associated" evidence="2">
    <location>
        <begin position="172"/>
        <end position="229"/>
    </location>
</feature>
<dbReference type="PANTHER" id="PTHR33418">
    <property type="entry name" value="HELICASE-ASSOCIATED"/>
    <property type="match status" value="1"/>
</dbReference>
<dbReference type="Pfam" id="PF03457">
    <property type="entry name" value="HA"/>
    <property type="match status" value="4"/>
</dbReference>
<dbReference type="PANTHER" id="PTHR33418:SF1">
    <property type="entry name" value="HELICASE-ASSOCIATED DOMAIN-CONTAINING PROTEIN"/>
    <property type="match status" value="1"/>
</dbReference>
<feature type="domain" description="Helicase-associated" evidence="2">
    <location>
        <begin position="301"/>
        <end position="359"/>
    </location>
</feature>
<keyword evidence="4" id="KW-1185">Reference proteome</keyword>